<dbReference type="GO" id="GO:0003824">
    <property type="term" value="F:catalytic activity"/>
    <property type="evidence" value="ECO:0007669"/>
    <property type="project" value="InterPro"/>
</dbReference>
<accession>X8BI69</accession>
<proteinExistence type="predicted"/>
<dbReference type="GO" id="GO:0030151">
    <property type="term" value="F:molybdenum ion binding"/>
    <property type="evidence" value="ECO:0007669"/>
    <property type="project" value="InterPro"/>
</dbReference>
<dbReference type="PROSITE" id="PS51340">
    <property type="entry name" value="MOSC"/>
    <property type="match status" value="1"/>
</dbReference>
<reference evidence="3" key="1">
    <citation type="submission" date="2014-01" db="EMBL/GenBank/DDBJ databases">
        <authorList>
            <person name="Brown-Elliot B."/>
            <person name="Wallace R."/>
            <person name="Lenaerts A."/>
            <person name="Ordway D."/>
            <person name="DeGroote M.A."/>
            <person name="Parker T."/>
            <person name="Sizemore C."/>
            <person name="Tallon L.J."/>
            <person name="Sadzewicz L.K."/>
            <person name="Sengamalay N."/>
            <person name="Fraser C.M."/>
            <person name="Hine E."/>
            <person name="Shefchek K.A."/>
            <person name="Das S.P."/>
            <person name="Tettelin H."/>
        </authorList>
    </citation>
    <scope>NUCLEOTIDE SEQUENCE [LARGE SCALE GENOMIC DNA]</scope>
    <source>
        <strain evidence="3">4042</strain>
    </source>
</reference>
<evidence type="ECO:0000259" key="2">
    <source>
        <dbReference type="PROSITE" id="PS51340"/>
    </source>
</evidence>
<comment type="caution">
    <text evidence="3">The sequence shown here is derived from an EMBL/GenBank/DDBJ whole genome shotgun (WGS) entry which is preliminary data.</text>
</comment>
<gene>
    <name evidence="3" type="ORF">I553_6615</name>
</gene>
<name>X8BI69_MYCXE</name>
<evidence type="ECO:0000313" key="3">
    <source>
        <dbReference type="EMBL" id="EUA42755.1"/>
    </source>
</evidence>
<feature type="region of interest" description="Disordered" evidence="1">
    <location>
        <begin position="1"/>
        <end position="26"/>
    </location>
</feature>
<dbReference type="SUPFAM" id="SSF50800">
    <property type="entry name" value="PK beta-barrel domain-like"/>
    <property type="match status" value="1"/>
</dbReference>
<dbReference type="AlphaFoldDB" id="X8BI69"/>
<sequence length="146" mass="15631">MTRASTSCSPGWWAGGPAGQQAPQGAALERPDPEKVLELGVDAEVDARIVEIAGATPGDSFTDLAPLHAITTATIERVGVDALRYRPNLVIATPPGYPPYAETEWVGRELTVGETRLRVLKPTSRCAVPTLEHGPLPPALRRCARW</sequence>
<feature type="domain" description="MOSC" evidence="2">
    <location>
        <begin position="37"/>
        <end position="146"/>
    </location>
</feature>
<dbReference type="PATRIC" id="fig|1299334.3.peg.4767"/>
<protein>
    <submittedName>
        <fullName evidence="3">MOSC domain protein</fullName>
    </submittedName>
</protein>
<dbReference type="Pfam" id="PF03473">
    <property type="entry name" value="MOSC"/>
    <property type="match status" value="1"/>
</dbReference>
<dbReference type="InterPro" id="IPR011037">
    <property type="entry name" value="Pyrv_Knase-like_insert_dom_sf"/>
</dbReference>
<evidence type="ECO:0000256" key="1">
    <source>
        <dbReference type="SAM" id="MobiDB-lite"/>
    </source>
</evidence>
<dbReference type="InterPro" id="IPR005302">
    <property type="entry name" value="MoCF_Sase_C"/>
</dbReference>
<dbReference type="GO" id="GO:0030170">
    <property type="term" value="F:pyridoxal phosphate binding"/>
    <property type="evidence" value="ECO:0007669"/>
    <property type="project" value="InterPro"/>
</dbReference>
<organism evidence="3">
    <name type="scientific">Mycobacterium xenopi 4042</name>
    <dbReference type="NCBI Taxonomy" id="1299334"/>
    <lineage>
        <taxon>Bacteria</taxon>
        <taxon>Bacillati</taxon>
        <taxon>Actinomycetota</taxon>
        <taxon>Actinomycetes</taxon>
        <taxon>Mycobacteriales</taxon>
        <taxon>Mycobacteriaceae</taxon>
        <taxon>Mycobacterium</taxon>
    </lineage>
</organism>
<dbReference type="EMBL" id="JAOB01000042">
    <property type="protein sequence ID" value="EUA42755.1"/>
    <property type="molecule type" value="Genomic_DNA"/>
</dbReference>